<proteinExistence type="predicted"/>
<dbReference type="EMBL" id="JACHLX010000001">
    <property type="protein sequence ID" value="MBB5815094.1"/>
    <property type="molecule type" value="Genomic_DNA"/>
</dbReference>
<name>A0AA89TK62_STRCU</name>
<evidence type="ECO:0000313" key="1">
    <source>
        <dbReference type="EMBL" id="MBB5815094.1"/>
    </source>
</evidence>
<accession>A0AA89TK62</accession>
<dbReference type="InterPro" id="IPR029068">
    <property type="entry name" value="Glyas_Bleomycin-R_OHBP_Dase"/>
</dbReference>
<keyword evidence="2" id="KW-1185">Reference proteome</keyword>
<dbReference type="AlphaFoldDB" id="A0AA89TK62"/>
<evidence type="ECO:0000313" key="2">
    <source>
        <dbReference type="Proteomes" id="UP000579531"/>
    </source>
</evidence>
<protein>
    <submittedName>
        <fullName evidence="1">Uncharacterized protein</fullName>
    </submittedName>
</protein>
<sequence>MNHTIVHARDNRDSAEFFAKLLGLDITAEWGPLIAVGLSNGVTLDFATIPADSITPQHDFARYPVKQETCRDAVELASALLPTVPGVTRAVVLVTDTGQLHLWRALLAGEQQIPAAPVVLRRHDRHSLRGWAQRLGEVFVQHGRTPGAALCRHQWLALACRQGAPAPRRTR</sequence>
<organism evidence="1 2">
    <name type="scientific">Streptomyces collinus</name>
    <dbReference type="NCBI Taxonomy" id="42684"/>
    <lineage>
        <taxon>Bacteria</taxon>
        <taxon>Bacillati</taxon>
        <taxon>Actinomycetota</taxon>
        <taxon>Actinomycetes</taxon>
        <taxon>Kitasatosporales</taxon>
        <taxon>Streptomycetaceae</taxon>
        <taxon>Streptomyces</taxon>
    </lineage>
</organism>
<dbReference type="SUPFAM" id="SSF54593">
    <property type="entry name" value="Glyoxalase/Bleomycin resistance protein/Dihydroxybiphenyl dioxygenase"/>
    <property type="match status" value="1"/>
</dbReference>
<reference evidence="1 2" key="1">
    <citation type="submission" date="2020-08" db="EMBL/GenBank/DDBJ databases">
        <title>Sequencing the genomes of 1000 actinobacteria strains.</title>
        <authorList>
            <person name="Klenk H.-P."/>
        </authorList>
    </citation>
    <scope>NUCLEOTIDE SEQUENCE [LARGE SCALE GENOMIC DNA]</scope>
    <source>
        <strain evidence="1 2">DSM 40129</strain>
    </source>
</reference>
<comment type="caution">
    <text evidence="1">The sequence shown here is derived from an EMBL/GenBank/DDBJ whole genome shotgun (WGS) entry which is preliminary data.</text>
</comment>
<dbReference type="Proteomes" id="UP000579531">
    <property type="component" value="Unassembled WGS sequence"/>
</dbReference>
<gene>
    <name evidence="1" type="ORF">HNR72_006122</name>
</gene>